<dbReference type="InterPro" id="IPR049704">
    <property type="entry name" value="Aminotrans_3_PPA_site"/>
</dbReference>
<dbReference type="InterPro" id="IPR005814">
    <property type="entry name" value="Aminotrans_3"/>
</dbReference>
<evidence type="ECO:0000256" key="3">
    <source>
        <dbReference type="ARBA" id="ARBA00022679"/>
    </source>
</evidence>
<evidence type="ECO:0000256" key="6">
    <source>
        <dbReference type="SAM" id="MobiDB-lite"/>
    </source>
</evidence>
<dbReference type="Pfam" id="PF00202">
    <property type="entry name" value="Aminotran_3"/>
    <property type="match status" value="1"/>
</dbReference>
<dbReference type="NCBIfam" id="NF002325">
    <property type="entry name" value="PRK01278.1"/>
    <property type="match status" value="1"/>
</dbReference>
<feature type="modified residue" description="N6-(pyridoxal phosphate)lysine" evidence="5">
    <location>
        <position position="274"/>
    </location>
</feature>
<dbReference type="HAMAP" id="MF_01107">
    <property type="entry name" value="ArgD_aminotrans_3"/>
    <property type="match status" value="1"/>
</dbReference>
<dbReference type="NCBIfam" id="NF002874">
    <property type="entry name" value="PRK03244.1"/>
    <property type="match status" value="1"/>
</dbReference>
<feature type="compositionally biased region" description="Low complexity" evidence="6">
    <location>
        <begin position="7"/>
        <end position="25"/>
    </location>
</feature>
<dbReference type="InterPro" id="IPR004636">
    <property type="entry name" value="AcOrn/SuccOrn_fam"/>
</dbReference>
<comment type="subunit">
    <text evidence="5">Homodimer.</text>
</comment>
<evidence type="ECO:0000256" key="4">
    <source>
        <dbReference type="ARBA" id="ARBA00022898"/>
    </source>
</evidence>
<dbReference type="GeneID" id="303296850"/>
<comment type="caution">
    <text evidence="5">Lacks conserved residue(s) required for the propagation of feature annotation.</text>
</comment>
<name>A0ABW0FJJ0_9MICO</name>
<accession>A0ABW0FJJ0</accession>
<proteinExistence type="inferred from homology"/>
<comment type="caution">
    <text evidence="7">The sequence shown here is derived from an EMBL/GenBank/DDBJ whole genome shotgun (WGS) entry which is preliminary data.</text>
</comment>
<feature type="binding site" evidence="5">
    <location>
        <position position="304"/>
    </location>
    <ligand>
        <name>pyridoxal 5'-phosphate</name>
        <dbReference type="ChEBI" id="CHEBI:597326"/>
    </ligand>
</feature>
<comment type="miscellaneous">
    <text evidence="5">May also have succinyldiaminopimelate aminotransferase activity, thus carrying out the corresponding step in lysine biosynthesis.</text>
</comment>
<evidence type="ECO:0000256" key="2">
    <source>
        <dbReference type="ARBA" id="ARBA00022605"/>
    </source>
</evidence>
<dbReference type="PROSITE" id="PS00600">
    <property type="entry name" value="AA_TRANSFER_CLASS_3"/>
    <property type="match status" value="1"/>
</dbReference>
<dbReference type="EC" id="2.6.1.11" evidence="5"/>
<evidence type="ECO:0000256" key="5">
    <source>
        <dbReference type="HAMAP-Rule" id="MF_01107"/>
    </source>
</evidence>
<dbReference type="InterPro" id="IPR015422">
    <property type="entry name" value="PyrdxlP-dep_Trfase_small"/>
</dbReference>
<feature type="binding site" evidence="5">
    <location>
        <position position="158"/>
    </location>
    <ligand>
        <name>pyridoxal 5'-phosphate</name>
        <dbReference type="ChEBI" id="CHEBI:597326"/>
    </ligand>
</feature>
<dbReference type="CDD" id="cd00610">
    <property type="entry name" value="OAT_like"/>
    <property type="match status" value="1"/>
</dbReference>
<feature type="region of interest" description="Disordered" evidence="6">
    <location>
        <begin position="1"/>
        <end position="25"/>
    </location>
</feature>
<comment type="cofactor">
    <cofactor evidence="5">
        <name>pyridoxal 5'-phosphate</name>
        <dbReference type="ChEBI" id="CHEBI:597326"/>
    </cofactor>
    <text evidence="5">Binds 1 pyridoxal phosphate per subunit.</text>
</comment>
<evidence type="ECO:0000313" key="8">
    <source>
        <dbReference type="Proteomes" id="UP001595937"/>
    </source>
</evidence>
<comment type="pathway">
    <text evidence="5">Amino-acid biosynthesis; L-arginine biosynthesis; N(2)-acetyl-L-ornithine from L-glutamate: step 4/4.</text>
</comment>
<organism evidence="7 8">
    <name type="scientific">Brachybacterium tyrofermentans</name>
    <dbReference type="NCBI Taxonomy" id="47848"/>
    <lineage>
        <taxon>Bacteria</taxon>
        <taxon>Bacillati</taxon>
        <taxon>Actinomycetota</taxon>
        <taxon>Actinomycetes</taxon>
        <taxon>Micrococcales</taxon>
        <taxon>Dermabacteraceae</taxon>
        <taxon>Brachybacterium</taxon>
    </lineage>
</organism>
<comment type="subcellular location">
    <subcellularLocation>
        <location evidence="5">Cytoplasm</location>
    </subcellularLocation>
</comment>
<dbReference type="InterPro" id="IPR015424">
    <property type="entry name" value="PyrdxlP-dep_Trfase"/>
</dbReference>
<keyword evidence="1 5" id="KW-0032">Aminotransferase</keyword>
<keyword evidence="8" id="KW-1185">Reference proteome</keyword>
<dbReference type="InterPro" id="IPR050103">
    <property type="entry name" value="Class-III_PLP-dep_AT"/>
</dbReference>
<evidence type="ECO:0000313" key="7">
    <source>
        <dbReference type="EMBL" id="MFC5299198.1"/>
    </source>
</evidence>
<protein>
    <recommendedName>
        <fullName evidence="5">Acetylornithine aminotransferase</fullName>
        <shortName evidence="5">ACOAT</shortName>
        <ecNumber evidence="5">2.6.1.11</ecNumber>
    </recommendedName>
</protein>
<dbReference type="PANTHER" id="PTHR11986:SF79">
    <property type="entry name" value="ACETYLORNITHINE AMINOTRANSFERASE, MITOCHONDRIAL"/>
    <property type="match status" value="1"/>
</dbReference>
<dbReference type="Proteomes" id="UP001595937">
    <property type="component" value="Unassembled WGS sequence"/>
</dbReference>
<comment type="similarity">
    <text evidence="5">Belongs to the class-III pyridoxal-phosphate-dependent aminotransferase family. ArgD subfamily.</text>
</comment>
<dbReference type="Gene3D" id="3.90.1150.10">
    <property type="entry name" value="Aspartate Aminotransferase, domain 1"/>
    <property type="match status" value="1"/>
</dbReference>
<dbReference type="NCBIfam" id="TIGR00707">
    <property type="entry name" value="argD"/>
    <property type="match status" value="1"/>
</dbReference>
<gene>
    <name evidence="5" type="primary">argD</name>
    <name evidence="7" type="ORF">ACFPK8_16910</name>
</gene>
<dbReference type="EMBL" id="JBHSLN010000087">
    <property type="protein sequence ID" value="MFC5299198.1"/>
    <property type="molecule type" value="Genomic_DNA"/>
</dbReference>
<evidence type="ECO:0000256" key="1">
    <source>
        <dbReference type="ARBA" id="ARBA00022576"/>
    </source>
</evidence>
<comment type="catalytic activity">
    <reaction evidence="5">
        <text>N(2)-acetyl-L-ornithine + 2-oxoglutarate = N-acetyl-L-glutamate 5-semialdehyde + L-glutamate</text>
        <dbReference type="Rhea" id="RHEA:18049"/>
        <dbReference type="ChEBI" id="CHEBI:16810"/>
        <dbReference type="ChEBI" id="CHEBI:29123"/>
        <dbReference type="ChEBI" id="CHEBI:29985"/>
        <dbReference type="ChEBI" id="CHEBI:57805"/>
        <dbReference type="EC" id="2.6.1.11"/>
    </reaction>
</comment>
<keyword evidence="5" id="KW-0055">Arginine biosynthesis</keyword>
<keyword evidence="5" id="KW-0963">Cytoplasm</keyword>
<dbReference type="PANTHER" id="PTHR11986">
    <property type="entry name" value="AMINOTRANSFERASE CLASS III"/>
    <property type="match status" value="1"/>
</dbReference>
<dbReference type="Gene3D" id="3.40.640.10">
    <property type="entry name" value="Type I PLP-dependent aspartate aminotransferase-like (Major domain)"/>
    <property type="match status" value="1"/>
</dbReference>
<feature type="binding site" evidence="5">
    <location>
        <position position="303"/>
    </location>
    <ligand>
        <name>N(2)-acetyl-L-ornithine</name>
        <dbReference type="ChEBI" id="CHEBI:57805"/>
    </ligand>
</feature>
<feature type="binding site" evidence="5">
    <location>
        <position position="161"/>
    </location>
    <ligand>
        <name>N(2)-acetyl-L-ornithine</name>
        <dbReference type="ChEBI" id="CHEBI:57805"/>
    </ligand>
</feature>
<dbReference type="GO" id="GO:0003992">
    <property type="term" value="F:N2-acetyl-L-ornithine:2-oxoglutarate 5-aminotransferase activity"/>
    <property type="evidence" value="ECO:0007669"/>
    <property type="project" value="UniProtKB-EC"/>
</dbReference>
<reference evidence="8" key="1">
    <citation type="journal article" date="2019" name="Int. J. Syst. Evol. Microbiol.">
        <title>The Global Catalogue of Microorganisms (GCM) 10K type strain sequencing project: providing services to taxonomists for standard genome sequencing and annotation.</title>
        <authorList>
            <consortium name="The Broad Institute Genomics Platform"/>
            <consortium name="The Broad Institute Genome Sequencing Center for Infectious Disease"/>
            <person name="Wu L."/>
            <person name="Ma J."/>
        </authorList>
    </citation>
    <scope>NUCLEOTIDE SEQUENCE [LARGE SCALE GENOMIC DNA]</scope>
    <source>
        <strain evidence="8">CGMCC 1.16455</strain>
    </source>
</reference>
<dbReference type="RefSeq" id="WP_343923339.1">
    <property type="nucleotide sequence ID" value="NZ_BAAAIR010000033.1"/>
</dbReference>
<dbReference type="SUPFAM" id="SSF53383">
    <property type="entry name" value="PLP-dependent transferases"/>
    <property type="match status" value="1"/>
</dbReference>
<dbReference type="InterPro" id="IPR015421">
    <property type="entry name" value="PyrdxlP-dep_Trfase_major"/>
</dbReference>
<feature type="binding site" evidence="5">
    <location>
        <begin position="244"/>
        <end position="247"/>
    </location>
    <ligand>
        <name>pyridoxal 5'-phosphate</name>
        <dbReference type="ChEBI" id="CHEBI:597326"/>
    </ligand>
</feature>
<keyword evidence="2 5" id="KW-0028">Amino-acid biosynthesis</keyword>
<keyword evidence="3 5" id="KW-0808">Transferase</keyword>
<sequence>MSEDEMTGTTTSGTTTTDTTTADGAAGETFEERYRDALLPVFGTPQKVLARGEGVRVWDTDGTEYLDLLAGIAVNTLGHAHPSILAALTKQAGTLGHVSNFFASAPQIELAEKLLALAEAPEGSAVFFANSGSEANEAAFKIARRTGRPRVLALSNSFHGRTMGALALTSKEAYRAPFEPLPGGVEFLPAGDEQALADALAPGDVAAVFAEPVQGEAGVQPLSRDYLLALRRLTREHGTLLVLDEVQTGIGRSGHWFAHQAVEGLQPDVMTLAKGLGGGFPIGAVITYGPEVHDLLQPGQHGTTFGGNPLACAVALAVLGTLLEDDVLAHVRTVGARFTADVLALGDPLISEVRGAGLLLGIGLTAPIAPQLAAAALQAGFIVNAPNPTTLRLAPPLIITQADLDEFVAALPGLLKTAAPEGEN</sequence>
<keyword evidence="4 5" id="KW-0663">Pyridoxal phosphate</keyword>
<dbReference type="PIRSF" id="PIRSF000521">
    <property type="entry name" value="Transaminase_4ab_Lys_Orn"/>
    <property type="match status" value="1"/>
</dbReference>